<dbReference type="AlphaFoldDB" id="A0AAP0H0Y7"/>
<feature type="domain" description="UTP25 C-terminal" evidence="5">
    <location>
        <begin position="720"/>
        <end position="897"/>
    </location>
</feature>
<dbReference type="GO" id="GO:0000462">
    <property type="term" value="P:maturation of SSU-rRNA from tricistronic rRNA transcript (SSU-rRNA, 5.8S rRNA, LSU-rRNA)"/>
    <property type="evidence" value="ECO:0007669"/>
    <property type="project" value="TreeGrafter"/>
</dbReference>
<dbReference type="InterPro" id="IPR053940">
    <property type="entry name" value="UTP25_NTPase-like"/>
</dbReference>
<evidence type="ECO:0008006" key="9">
    <source>
        <dbReference type="Google" id="ProtNLM"/>
    </source>
</evidence>
<comment type="similarity">
    <text evidence="2">Belongs to the UTP25 family.</text>
</comment>
<feature type="region of interest" description="Disordered" evidence="4">
    <location>
        <begin position="244"/>
        <end position="323"/>
    </location>
</feature>
<sequence length="898" mass="103021">MYLTPSPELVNLTPSSELANLTPSPELANVARTASEHLFALLKPYTPKSPFDRLLADDKFDAEQIWQQIDIQSQPLMSAIRCQVNKFEKDPKELKSIFKKAVNLSKRNEGLLGLSIHRTQAAFTELPASLDSSSSIFLRFAEIFGYKLMAKPKHGNKRGFIRPRTSEIAKKTMNKRARRNRSKADTVLDRPSSPSDSATSSEEHSNVASESEQEEVAVYKEPTMYDNLLKTLGSASESIADAYKRRQRAEEGKNDSDEDEENDLESVSGSEEDEDVSENGSESGDLDPDDLQGASLAAMEEHSDDEDEDEDDEASDIDGEEEMTVNGHSIAKESESSSSFSDHLGYKLSKEDVENLSTNKGKYKWGVDAANCKWVATREYLEDSYMNSPYGLNMKLYDHWLDNYKSSGGHDLHSSRQRSFFSLCNSYRDILHHNKKPFYLKGREEDSSIMDAYLLHSLNHIFRTRDLVTKNDKTLAKHKESKDQEVLNSENFLDHGFTRPKVLILLPMASIAFRVINRLIQLTPEGHKVNVDHIGRFSGEFGSGQSDVQEDEDGIWKKSKPLDFQALFGGKNDDDFMIGIKFTKKTIKLYSDFYTSDLIVASPLGLIRKIEDAEAEKEKDVDYLSSIEVLIIDHADVLTMQNWSHVNTVVEQLNHIPSKQHGTDIMRIRPWYLDGQARFYRQTIVLGSYLNPDINVLFNHHCLNYEGRVKLLHEHKGVLPKVLLQVRQIYERIDTESIIDADDARFDYFKNKVFPKIKDSVQGGIMLFISSYFEFVRVRNFLKSQDASMCLLGEYTQKKDISRSRVWFFKEKKKMMLYTERAHFYYRYKIRGIQNLIIYSLPERKEFYPEIVNMLEGSHSMNCTVLFSRFDLLRLERIVGTGPAKRMVKSDKRIFTFC</sequence>
<dbReference type="Pfam" id="PF06862">
    <property type="entry name" value="Utp25_C"/>
    <property type="match status" value="1"/>
</dbReference>
<evidence type="ECO:0000259" key="6">
    <source>
        <dbReference type="Pfam" id="PF22916"/>
    </source>
</evidence>
<dbReference type="GO" id="GO:0032040">
    <property type="term" value="C:small-subunit processome"/>
    <property type="evidence" value="ECO:0007669"/>
    <property type="project" value="TreeGrafter"/>
</dbReference>
<dbReference type="Gene3D" id="3.40.50.300">
    <property type="entry name" value="P-loop containing nucleotide triphosphate hydrolases"/>
    <property type="match status" value="1"/>
</dbReference>
<evidence type="ECO:0000259" key="5">
    <source>
        <dbReference type="Pfam" id="PF06862"/>
    </source>
</evidence>
<comment type="subcellular location">
    <subcellularLocation>
        <location evidence="1">Nucleus</location>
        <location evidence="1">Nucleolus</location>
    </subcellularLocation>
</comment>
<gene>
    <name evidence="7" type="ORF">SSX86_012771</name>
</gene>
<dbReference type="InterPro" id="IPR010678">
    <property type="entry name" value="UTP25"/>
</dbReference>
<dbReference type="GO" id="GO:0019843">
    <property type="term" value="F:rRNA binding"/>
    <property type="evidence" value="ECO:0007669"/>
    <property type="project" value="TreeGrafter"/>
</dbReference>
<feature type="region of interest" description="Disordered" evidence="4">
    <location>
        <begin position="155"/>
        <end position="220"/>
    </location>
</feature>
<dbReference type="InterPro" id="IPR027417">
    <property type="entry name" value="P-loop_NTPase"/>
</dbReference>
<feature type="compositionally biased region" description="Acidic residues" evidence="4">
    <location>
        <begin position="302"/>
        <end position="323"/>
    </location>
</feature>
<accession>A0AAP0H0Y7</accession>
<feature type="compositionally biased region" description="Acidic residues" evidence="4">
    <location>
        <begin position="256"/>
        <end position="277"/>
    </location>
</feature>
<name>A0AAP0H0Y7_9ASTR</name>
<organism evidence="7 8">
    <name type="scientific">Deinandra increscens subsp. villosa</name>
    <dbReference type="NCBI Taxonomy" id="3103831"/>
    <lineage>
        <taxon>Eukaryota</taxon>
        <taxon>Viridiplantae</taxon>
        <taxon>Streptophyta</taxon>
        <taxon>Embryophyta</taxon>
        <taxon>Tracheophyta</taxon>
        <taxon>Spermatophyta</taxon>
        <taxon>Magnoliopsida</taxon>
        <taxon>eudicotyledons</taxon>
        <taxon>Gunneridae</taxon>
        <taxon>Pentapetalae</taxon>
        <taxon>asterids</taxon>
        <taxon>campanulids</taxon>
        <taxon>Asterales</taxon>
        <taxon>Asteraceae</taxon>
        <taxon>Asteroideae</taxon>
        <taxon>Heliantheae alliance</taxon>
        <taxon>Madieae</taxon>
        <taxon>Madiinae</taxon>
        <taxon>Deinandra</taxon>
    </lineage>
</organism>
<dbReference type="EMBL" id="JBCNJP010000014">
    <property type="protein sequence ID" value="KAK9068656.1"/>
    <property type="molecule type" value="Genomic_DNA"/>
</dbReference>
<keyword evidence="8" id="KW-1185">Reference proteome</keyword>
<evidence type="ECO:0000256" key="1">
    <source>
        <dbReference type="ARBA" id="ARBA00004604"/>
    </source>
</evidence>
<comment type="caution">
    <text evidence="7">The sequence shown here is derived from an EMBL/GenBank/DDBJ whole genome shotgun (WGS) entry which is preliminary data.</text>
</comment>
<dbReference type="PANTHER" id="PTHR12933">
    <property type="entry name" value="ORF PROTEIN-RELATED"/>
    <property type="match status" value="1"/>
</dbReference>
<dbReference type="Pfam" id="PF22916">
    <property type="entry name" value="UTP25_NTPase-like"/>
    <property type="match status" value="1"/>
</dbReference>
<feature type="compositionally biased region" description="Low complexity" evidence="4">
    <location>
        <begin position="191"/>
        <end position="200"/>
    </location>
</feature>
<dbReference type="InterPro" id="IPR053939">
    <property type="entry name" value="UTP25_C"/>
</dbReference>
<evidence type="ECO:0000313" key="7">
    <source>
        <dbReference type="EMBL" id="KAK9068656.1"/>
    </source>
</evidence>
<protein>
    <recommendedName>
        <fullName evidence="9">U3 small nucleolar RNA-associated protein 25</fullName>
    </recommendedName>
</protein>
<dbReference type="Proteomes" id="UP001408789">
    <property type="component" value="Unassembled WGS sequence"/>
</dbReference>
<evidence type="ECO:0000256" key="4">
    <source>
        <dbReference type="SAM" id="MobiDB-lite"/>
    </source>
</evidence>
<reference evidence="7 8" key="1">
    <citation type="submission" date="2024-04" db="EMBL/GenBank/DDBJ databases">
        <title>The reference genome of an endangered Asteraceae, Deinandra increscens subsp. villosa, native to the Central Coast of California.</title>
        <authorList>
            <person name="Guilliams M."/>
            <person name="Hasenstab-Lehman K."/>
            <person name="Meyer R."/>
            <person name="Mcevoy S."/>
        </authorList>
    </citation>
    <scope>NUCLEOTIDE SEQUENCE [LARGE SCALE GENOMIC DNA]</scope>
    <source>
        <tissue evidence="7">Leaf</tissue>
    </source>
</reference>
<feature type="compositionally biased region" description="Basic and acidic residues" evidence="4">
    <location>
        <begin position="244"/>
        <end position="255"/>
    </location>
</feature>
<evidence type="ECO:0000256" key="2">
    <source>
        <dbReference type="ARBA" id="ARBA00009223"/>
    </source>
</evidence>
<feature type="compositionally biased region" description="Basic residues" evidence="4">
    <location>
        <begin position="172"/>
        <end position="181"/>
    </location>
</feature>
<proteinExistence type="inferred from homology"/>
<dbReference type="PANTHER" id="PTHR12933:SF0">
    <property type="entry name" value="U3 SMALL NUCLEOLAR RNA-ASSOCIATED PROTEIN 25 HOMOLOG"/>
    <property type="match status" value="1"/>
</dbReference>
<dbReference type="GO" id="GO:0034511">
    <property type="term" value="F:U3 snoRNA binding"/>
    <property type="evidence" value="ECO:0007669"/>
    <property type="project" value="InterPro"/>
</dbReference>
<feature type="domain" description="UTP25 NTP hydrolase-like" evidence="6">
    <location>
        <begin position="427"/>
        <end position="709"/>
    </location>
</feature>
<evidence type="ECO:0000313" key="8">
    <source>
        <dbReference type="Proteomes" id="UP001408789"/>
    </source>
</evidence>
<evidence type="ECO:0000256" key="3">
    <source>
        <dbReference type="ARBA" id="ARBA00023242"/>
    </source>
</evidence>
<keyword evidence="3" id="KW-0539">Nucleus</keyword>